<accession>A0A1W2EXJ8</accession>
<proteinExistence type="predicted"/>
<reference evidence="1 2" key="1">
    <citation type="submission" date="2017-04" db="EMBL/GenBank/DDBJ databases">
        <authorList>
            <person name="Afonso C.L."/>
            <person name="Miller P.J."/>
            <person name="Scott M.A."/>
            <person name="Spackman E."/>
            <person name="Goraichik I."/>
            <person name="Dimitrov K.M."/>
            <person name="Suarez D.L."/>
            <person name="Swayne D.E."/>
        </authorList>
    </citation>
    <scope>NUCLEOTIDE SEQUENCE [LARGE SCALE GENOMIC DNA]</scope>
    <source>
        <strain evidence="1 2">DSM 19625</strain>
    </source>
</reference>
<gene>
    <name evidence="1" type="ORF">SAMN04488101_11780</name>
</gene>
<keyword evidence="2" id="KW-1185">Reference proteome</keyword>
<dbReference type="InterPro" id="IPR012334">
    <property type="entry name" value="Pectin_lyas_fold"/>
</dbReference>
<protein>
    <submittedName>
        <fullName evidence="1">Right handed beta helix region</fullName>
    </submittedName>
</protein>
<dbReference type="Proteomes" id="UP000192678">
    <property type="component" value="Unassembled WGS sequence"/>
</dbReference>
<name>A0A1W2EXJ8_9SPHI</name>
<evidence type="ECO:0000313" key="2">
    <source>
        <dbReference type="Proteomes" id="UP000192678"/>
    </source>
</evidence>
<evidence type="ECO:0000313" key="1">
    <source>
        <dbReference type="EMBL" id="SMD14425.1"/>
    </source>
</evidence>
<dbReference type="Gene3D" id="2.160.20.10">
    <property type="entry name" value="Single-stranded right-handed beta-helix, Pectin lyase-like"/>
    <property type="match status" value="1"/>
</dbReference>
<dbReference type="RefSeq" id="WP_144009583.1">
    <property type="nucleotide sequence ID" value="NZ_FWYB01000017.1"/>
</dbReference>
<dbReference type="InterPro" id="IPR011050">
    <property type="entry name" value="Pectin_lyase_fold/virulence"/>
</dbReference>
<dbReference type="STRING" id="475255.SAMN04488101_11780"/>
<sequence length="401" mass="42909">MSRLLLTIASVFIMGLTHCKKADTAASALEKEGLSSKNGEEMMGILSTTTFNVTPATALNSTFWNNVKTALTTGPVDVIFADGNYPQSATLTLSNIGDSTNLLTLKTAVTEGGAVFSGAISNLMYLNTCKNIKLLRLKFTGGATGYGLRISNSQDVTVEKCFFVDLPDVGYGALGVHYPLTNRVVVKYCTFENVGYDSHAHMIYGAYGIQRLSVVANTFKNCSGAFVRFRGDLSDKGVVYDNDFISTGTYLTGLNPVFIEIPVFNDVNPGDEKMGTNFMITKNSFSYGTVGNQTTRFNVVFHSSGYNPPGRNYLISTADGALLSTGTVLQKRTVMSGQLGLDGDSIRFGGNTNTNVQYNVVYRCWNAYGSAGPWTGVASIGTAVNSSGLATTEADAIGYYP</sequence>
<organism evidence="1 2">
    <name type="scientific">Pedobacter nyackensis</name>
    <dbReference type="NCBI Taxonomy" id="475255"/>
    <lineage>
        <taxon>Bacteria</taxon>
        <taxon>Pseudomonadati</taxon>
        <taxon>Bacteroidota</taxon>
        <taxon>Sphingobacteriia</taxon>
        <taxon>Sphingobacteriales</taxon>
        <taxon>Sphingobacteriaceae</taxon>
        <taxon>Pedobacter</taxon>
    </lineage>
</organism>
<dbReference type="AlphaFoldDB" id="A0A1W2EXJ8"/>
<dbReference type="OrthoDB" id="735821at2"/>
<dbReference type="EMBL" id="FWYB01000017">
    <property type="protein sequence ID" value="SMD14425.1"/>
    <property type="molecule type" value="Genomic_DNA"/>
</dbReference>
<dbReference type="SUPFAM" id="SSF51126">
    <property type="entry name" value="Pectin lyase-like"/>
    <property type="match status" value="1"/>
</dbReference>